<proteinExistence type="predicted"/>
<evidence type="ECO:0008006" key="2">
    <source>
        <dbReference type="Google" id="ProtNLM"/>
    </source>
</evidence>
<feature type="non-terminal residue" evidence="1">
    <location>
        <position position="505"/>
    </location>
</feature>
<accession>A0A381R388</accession>
<feature type="non-terminal residue" evidence="1">
    <location>
        <position position="1"/>
    </location>
</feature>
<dbReference type="AlphaFoldDB" id="A0A381R388"/>
<sequence>MTNDVKDNLFVLVKSLTKSEKRQFKLYVGRMHSNEDSKFLNLFNQLEKMDRYEEKTILEKGIVSKQQLSNLKAHLYKQILISLRLNPVHKNIKLKIRSQIDFATILYQKGLYKQSLKVLDKAKNFAYKYDEKTSAYEIVEFEKLIESQYITRSMSNRTEELTTQADYLRKQNDISSRLSNISLQLYEKLIKVGYVKSDEDYRTLTKFFYARMPKINIDDLGFREELLYYKAWVWYSLITQDFLSSYKYASKWVDMFEKNPDMINIHPVFYLKGTNYLLEALALIKHPSKFKITLNKLISNIESDDFRRNQNISSLSFLYKYNNLFNLYALEGNFEDSLNIIPNVLDGIEENKDLIDPTHIMLLYYKIACMYFALDDYEKCIVYLDKIIKDKNLKMREDLQCFTRVLNLMAHYEAGYDYHLEKIIKNTYKYLLKMNDLHEVQKALIRYVRNLENIYPHDIKDSLKKLYKELKKFENDPYEKRSFLYLDILSYLESKIKRKPLRDII</sequence>
<evidence type="ECO:0000313" key="1">
    <source>
        <dbReference type="EMBL" id="SUZ86211.1"/>
    </source>
</evidence>
<organism evidence="1">
    <name type="scientific">marine metagenome</name>
    <dbReference type="NCBI Taxonomy" id="408172"/>
    <lineage>
        <taxon>unclassified sequences</taxon>
        <taxon>metagenomes</taxon>
        <taxon>ecological metagenomes</taxon>
    </lineage>
</organism>
<dbReference type="InterPro" id="IPR011990">
    <property type="entry name" value="TPR-like_helical_dom_sf"/>
</dbReference>
<reference evidence="1" key="1">
    <citation type="submission" date="2018-05" db="EMBL/GenBank/DDBJ databases">
        <authorList>
            <person name="Lanie J.A."/>
            <person name="Ng W.-L."/>
            <person name="Kazmierczak K.M."/>
            <person name="Andrzejewski T.M."/>
            <person name="Davidsen T.M."/>
            <person name="Wayne K.J."/>
            <person name="Tettelin H."/>
            <person name="Glass J.I."/>
            <person name="Rusch D."/>
            <person name="Podicherti R."/>
            <person name="Tsui H.-C.T."/>
            <person name="Winkler M.E."/>
        </authorList>
    </citation>
    <scope>NUCLEOTIDE SEQUENCE</scope>
</reference>
<dbReference type="Gene3D" id="1.25.40.10">
    <property type="entry name" value="Tetratricopeptide repeat domain"/>
    <property type="match status" value="1"/>
</dbReference>
<name>A0A381R388_9ZZZZ</name>
<gene>
    <name evidence="1" type="ORF">METZ01_LOCUS39065</name>
</gene>
<dbReference type="SUPFAM" id="SSF48452">
    <property type="entry name" value="TPR-like"/>
    <property type="match status" value="1"/>
</dbReference>
<protein>
    <recommendedName>
        <fullName evidence="2">MalT-like TPR region domain-containing protein</fullName>
    </recommendedName>
</protein>
<dbReference type="EMBL" id="UINC01001671">
    <property type="protein sequence ID" value="SUZ86211.1"/>
    <property type="molecule type" value="Genomic_DNA"/>
</dbReference>